<sequence length="288" mass="34948">MTTMPSPLKYEREQRFKWYLQVLKYKRPVKETCQIFGISRKTYYKWYARDYGKGSRNHIALKNQPNLKLTHEIRKFIEEQKFKTNYGPLKMKLLVKKKLGIDISTTIIYRYYRRKKLIRRPQRKLPWYEPMKQALIIAKPGEGVQMDIKYVYEDGIRKFQFSVFDPFTEKYHFTILATKESRNAIAAFLNAEKYFGFKILSIQSDNGGEFRGDFHNWLTKQNIPHFFIPKKSPYWNAQVERVHKTIDDEYYQNPMRVWNTPYEWLEFYNFERIHLTLNGSTPQEKLLQ</sequence>
<evidence type="ECO:0000313" key="3">
    <source>
        <dbReference type="Proteomes" id="UP000230434"/>
    </source>
</evidence>
<comment type="caution">
    <text evidence="2">The sequence shown here is derived from an EMBL/GenBank/DDBJ whole genome shotgun (WGS) entry which is preliminary data.</text>
</comment>
<dbReference type="Pfam" id="PF01527">
    <property type="entry name" value="HTH_Tnp_1"/>
    <property type="match status" value="1"/>
</dbReference>
<dbReference type="InterPro" id="IPR012337">
    <property type="entry name" value="RNaseH-like_sf"/>
</dbReference>
<organism evidence="2 3">
    <name type="scientific">Candidatus Portnoybacteria bacterium CG_4_9_14_3_um_filter_40_10</name>
    <dbReference type="NCBI Taxonomy" id="1974804"/>
    <lineage>
        <taxon>Bacteria</taxon>
        <taxon>Candidatus Portnoyibacteriota</taxon>
    </lineage>
</organism>
<dbReference type="SUPFAM" id="SSF53098">
    <property type="entry name" value="Ribonuclease H-like"/>
    <property type="match status" value="1"/>
</dbReference>
<evidence type="ECO:0000313" key="2">
    <source>
        <dbReference type="EMBL" id="PJA64985.1"/>
    </source>
</evidence>
<dbReference type="PANTHER" id="PTHR46889:SF5">
    <property type="entry name" value="INTEGRASE PROTEIN"/>
    <property type="match status" value="1"/>
</dbReference>
<evidence type="ECO:0000259" key="1">
    <source>
        <dbReference type="PROSITE" id="PS50994"/>
    </source>
</evidence>
<dbReference type="SUPFAM" id="SSF46689">
    <property type="entry name" value="Homeodomain-like"/>
    <property type="match status" value="1"/>
</dbReference>
<name>A0A2M7YPU8_9BACT</name>
<dbReference type="GO" id="GO:0006313">
    <property type="term" value="P:DNA transposition"/>
    <property type="evidence" value="ECO:0007669"/>
    <property type="project" value="InterPro"/>
</dbReference>
<feature type="domain" description="Integrase catalytic" evidence="1">
    <location>
        <begin position="136"/>
        <end position="288"/>
    </location>
</feature>
<dbReference type="InterPro" id="IPR050900">
    <property type="entry name" value="Transposase_IS3/IS150/IS904"/>
</dbReference>
<dbReference type="AlphaFoldDB" id="A0A2M7YPU8"/>
<dbReference type="InterPro" id="IPR002514">
    <property type="entry name" value="Transposase_8"/>
</dbReference>
<feature type="non-terminal residue" evidence="2">
    <location>
        <position position="288"/>
    </location>
</feature>
<dbReference type="Gene3D" id="3.30.420.10">
    <property type="entry name" value="Ribonuclease H-like superfamily/Ribonuclease H"/>
    <property type="match status" value="1"/>
</dbReference>
<dbReference type="PROSITE" id="PS50994">
    <property type="entry name" value="INTEGRASE"/>
    <property type="match status" value="1"/>
</dbReference>
<dbReference type="Proteomes" id="UP000230434">
    <property type="component" value="Unassembled WGS sequence"/>
</dbReference>
<dbReference type="InterPro" id="IPR001584">
    <property type="entry name" value="Integrase_cat-core"/>
</dbReference>
<accession>A0A2M7YPU8</accession>
<gene>
    <name evidence="2" type="ORF">CO159_00155</name>
</gene>
<reference evidence="3" key="1">
    <citation type="submission" date="2017-09" db="EMBL/GenBank/DDBJ databases">
        <title>Depth-based differentiation of microbial function through sediment-hosted aquifers and enrichment of novel symbionts in the deep terrestrial subsurface.</title>
        <authorList>
            <person name="Probst A.J."/>
            <person name="Ladd B."/>
            <person name="Jarett J.K."/>
            <person name="Geller-Mcgrath D.E."/>
            <person name="Sieber C.M.K."/>
            <person name="Emerson J.B."/>
            <person name="Anantharaman K."/>
            <person name="Thomas B.C."/>
            <person name="Malmstrom R."/>
            <person name="Stieglmeier M."/>
            <person name="Klingl A."/>
            <person name="Woyke T."/>
            <person name="Ryan C.M."/>
            <person name="Banfield J.F."/>
        </authorList>
    </citation>
    <scope>NUCLEOTIDE SEQUENCE [LARGE SCALE GENOMIC DNA]</scope>
</reference>
<dbReference type="PANTHER" id="PTHR46889">
    <property type="entry name" value="TRANSPOSASE INSF FOR INSERTION SEQUENCE IS3B-RELATED"/>
    <property type="match status" value="1"/>
</dbReference>
<proteinExistence type="predicted"/>
<dbReference type="GO" id="GO:0015074">
    <property type="term" value="P:DNA integration"/>
    <property type="evidence" value="ECO:0007669"/>
    <property type="project" value="InterPro"/>
</dbReference>
<dbReference type="GO" id="GO:0003677">
    <property type="term" value="F:DNA binding"/>
    <property type="evidence" value="ECO:0007669"/>
    <property type="project" value="InterPro"/>
</dbReference>
<protein>
    <recommendedName>
        <fullName evidence="1">Integrase catalytic domain-containing protein</fullName>
    </recommendedName>
</protein>
<dbReference type="InterPro" id="IPR036397">
    <property type="entry name" value="RNaseH_sf"/>
</dbReference>
<dbReference type="EMBL" id="PFWF01000004">
    <property type="protein sequence ID" value="PJA64985.1"/>
    <property type="molecule type" value="Genomic_DNA"/>
</dbReference>
<dbReference type="GO" id="GO:0004803">
    <property type="term" value="F:transposase activity"/>
    <property type="evidence" value="ECO:0007669"/>
    <property type="project" value="InterPro"/>
</dbReference>
<dbReference type="InterPro" id="IPR009057">
    <property type="entry name" value="Homeodomain-like_sf"/>
</dbReference>